<evidence type="ECO:0000259" key="9">
    <source>
        <dbReference type="Pfam" id="PF21082"/>
    </source>
</evidence>
<evidence type="ECO:0000256" key="2">
    <source>
        <dbReference type="ARBA" id="ARBA00008017"/>
    </source>
</evidence>
<evidence type="ECO:0000256" key="1">
    <source>
        <dbReference type="ARBA" id="ARBA00004651"/>
    </source>
</evidence>
<evidence type="ECO:0000256" key="5">
    <source>
        <dbReference type="ARBA" id="ARBA00022989"/>
    </source>
</evidence>
<dbReference type="Pfam" id="PF21088">
    <property type="entry name" value="MS_channel_1st"/>
    <property type="match status" value="1"/>
</dbReference>
<dbReference type="InterPro" id="IPR011066">
    <property type="entry name" value="MscS_channel_C_sf"/>
</dbReference>
<dbReference type="GO" id="GO:0005886">
    <property type="term" value="C:plasma membrane"/>
    <property type="evidence" value="ECO:0007669"/>
    <property type="project" value="UniProtKB-SubCell"/>
</dbReference>
<comment type="subcellular location">
    <subcellularLocation>
        <location evidence="1">Cell membrane</location>
        <topology evidence="1">Multi-pass membrane protein</topology>
    </subcellularLocation>
</comment>
<reference evidence="11 12" key="1">
    <citation type="submission" date="2018-08" db="EMBL/GenBank/DDBJ databases">
        <authorList>
            <person name="Khan S.A."/>
            <person name="Jeon C.O."/>
            <person name="Chun B.H."/>
            <person name="Jeong S.E."/>
        </authorList>
    </citation>
    <scope>NUCLEOTIDE SEQUENCE [LARGE SCALE GENOMIC DNA]</scope>
    <source>
        <strain evidence="11 12">S-16</strain>
    </source>
</reference>
<dbReference type="Gene3D" id="2.30.30.60">
    <property type="match status" value="1"/>
</dbReference>
<protein>
    <submittedName>
        <fullName evidence="11">Mechanosensitive ion channel family protein</fullName>
    </submittedName>
</protein>
<evidence type="ECO:0000256" key="7">
    <source>
        <dbReference type="SAM" id="Phobius"/>
    </source>
</evidence>
<dbReference type="InterPro" id="IPR010920">
    <property type="entry name" value="LSM_dom_sf"/>
</dbReference>
<evidence type="ECO:0000256" key="4">
    <source>
        <dbReference type="ARBA" id="ARBA00022692"/>
    </source>
</evidence>
<name>A0A3N7JP08_9BURK</name>
<feature type="transmembrane region" description="Helical" evidence="7">
    <location>
        <begin position="63"/>
        <end position="82"/>
    </location>
</feature>
<proteinExistence type="inferred from homology"/>
<keyword evidence="6 7" id="KW-0472">Membrane</keyword>
<evidence type="ECO:0000259" key="10">
    <source>
        <dbReference type="Pfam" id="PF21088"/>
    </source>
</evidence>
<dbReference type="InterPro" id="IPR011014">
    <property type="entry name" value="MscS_channel_TM-2"/>
</dbReference>
<feature type="transmembrane region" description="Helical" evidence="7">
    <location>
        <begin position="113"/>
        <end position="134"/>
    </location>
</feature>
<comment type="caution">
    <text evidence="11">The sequence shown here is derived from an EMBL/GenBank/DDBJ whole genome shotgun (WGS) entry which is preliminary data.</text>
</comment>
<dbReference type="InterPro" id="IPR049278">
    <property type="entry name" value="MS_channel_C"/>
</dbReference>
<dbReference type="SUPFAM" id="SSF82689">
    <property type="entry name" value="Mechanosensitive channel protein MscS (YggB), C-terminal domain"/>
    <property type="match status" value="1"/>
</dbReference>
<dbReference type="InterPro" id="IPR049142">
    <property type="entry name" value="MS_channel_1st"/>
</dbReference>
<dbReference type="GO" id="GO:0008381">
    <property type="term" value="F:mechanosensitive monoatomic ion channel activity"/>
    <property type="evidence" value="ECO:0007669"/>
    <property type="project" value="UniProtKB-ARBA"/>
</dbReference>
<evidence type="ECO:0000313" key="12">
    <source>
        <dbReference type="Proteomes" id="UP000267464"/>
    </source>
</evidence>
<evidence type="ECO:0000256" key="3">
    <source>
        <dbReference type="ARBA" id="ARBA00022475"/>
    </source>
</evidence>
<keyword evidence="3" id="KW-1003">Cell membrane</keyword>
<feature type="transmembrane region" description="Helical" evidence="7">
    <location>
        <begin position="140"/>
        <end position="164"/>
    </location>
</feature>
<dbReference type="InterPro" id="IPR023408">
    <property type="entry name" value="MscS_beta-dom_sf"/>
</dbReference>
<dbReference type="SUPFAM" id="SSF82861">
    <property type="entry name" value="Mechanosensitive channel protein MscS (YggB), transmembrane region"/>
    <property type="match status" value="1"/>
</dbReference>
<keyword evidence="4 7" id="KW-0812">Transmembrane</keyword>
<feature type="domain" description="Mechanosensitive ion channel transmembrane helices 2/3" evidence="10">
    <location>
        <begin position="110"/>
        <end position="150"/>
    </location>
</feature>
<reference evidence="11 12" key="2">
    <citation type="submission" date="2018-12" db="EMBL/GenBank/DDBJ databases">
        <title>Rhizobacter gummiphilus sp. nov., a rubber-degrading bacterium isolated from the soil of a botanical garden in Japan.</title>
        <authorList>
            <person name="Shunsuke S.S."/>
        </authorList>
    </citation>
    <scope>NUCLEOTIDE SEQUENCE [LARGE SCALE GENOMIC DNA]</scope>
    <source>
        <strain evidence="11 12">S-16</strain>
    </source>
</reference>
<dbReference type="AlphaFoldDB" id="A0A3N7JP08"/>
<accession>A0A3N7JP08</accession>
<organism evidence="11 12">
    <name type="scientific">Piscinibacter terrae</name>
    <dbReference type="NCBI Taxonomy" id="2496871"/>
    <lineage>
        <taxon>Bacteria</taxon>
        <taxon>Pseudomonadati</taxon>
        <taxon>Pseudomonadota</taxon>
        <taxon>Betaproteobacteria</taxon>
        <taxon>Burkholderiales</taxon>
        <taxon>Sphaerotilaceae</taxon>
        <taxon>Piscinibacter</taxon>
    </lineage>
</organism>
<dbReference type="Gene3D" id="3.30.70.100">
    <property type="match status" value="1"/>
</dbReference>
<keyword evidence="5 7" id="KW-1133">Transmembrane helix</keyword>
<dbReference type="Proteomes" id="UP000267464">
    <property type="component" value="Unassembled WGS sequence"/>
</dbReference>
<evidence type="ECO:0000259" key="8">
    <source>
        <dbReference type="Pfam" id="PF00924"/>
    </source>
</evidence>
<dbReference type="Gene3D" id="1.10.287.1260">
    <property type="match status" value="1"/>
</dbReference>
<sequence length="310" mass="33832">MNGQGTYPAQRIPLSPADTPSAQLVLQARDSLLTARGTMDWQQLLDHIERFDVHLFTLGGTEITVSSAFKLVAFTLLLVWASRRVRDWTVNRALHRTHLDLGTREAVGSIMRYAVLVVGAMLILQNAGINLSAFSVLAGAVGVGVGFGLQNIISNFVSGLIIMLERPIKIGDRVEVGGIEGVVHEIGPRRTTVVTNDRLAILVPNQRFILDNVVNQVYTEQPIRLRIAVQVASGTDTQVMHDLLVDAANSHPDVLKQPAPEALVTMLGGPATAYELAVWHEARGPRRQQLASDLSYQVAQRLKAHDIKPA</sequence>
<dbReference type="PANTHER" id="PTHR30347">
    <property type="entry name" value="POTASSIUM CHANNEL RELATED"/>
    <property type="match status" value="1"/>
</dbReference>
<dbReference type="EMBL" id="QUSW01000006">
    <property type="protein sequence ID" value="RQP22829.1"/>
    <property type="molecule type" value="Genomic_DNA"/>
</dbReference>
<feature type="domain" description="Mechanosensitive ion channel MscS" evidence="8">
    <location>
        <begin position="151"/>
        <end position="216"/>
    </location>
</feature>
<dbReference type="SUPFAM" id="SSF50182">
    <property type="entry name" value="Sm-like ribonucleoproteins"/>
    <property type="match status" value="1"/>
</dbReference>
<feature type="domain" description="Mechanosensitive ion channel MscS C-terminal" evidence="9">
    <location>
        <begin position="227"/>
        <end position="308"/>
    </location>
</feature>
<dbReference type="InterPro" id="IPR006685">
    <property type="entry name" value="MscS_channel_2nd"/>
</dbReference>
<keyword evidence="12" id="KW-1185">Reference proteome</keyword>
<evidence type="ECO:0000256" key="6">
    <source>
        <dbReference type="ARBA" id="ARBA00023136"/>
    </source>
</evidence>
<dbReference type="Pfam" id="PF21082">
    <property type="entry name" value="MS_channel_3rd"/>
    <property type="match status" value="1"/>
</dbReference>
<comment type="similarity">
    <text evidence="2">Belongs to the MscS (TC 1.A.23) family.</text>
</comment>
<gene>
    <name evidence="11" type="ORF">DZC73_21310</name>
</gene>
<evidence type="ECO:0000313" key="11">
    <source>
        <dbReference type="EMBL" id="RQP22829.1"/>
    </source>
</evidence>
<dbReference type="Pfam" id="PF00924">
    <property type="entry name" value="MS_channel_2nd"/>
    <property type="match status" value="1"/>
</dbReference>
<dbReference type="PANTHER" id="PTHR30347:SF1">
    <property type="entry name" value="MECHANOSENSITIVE CHANNEL MSCK"/>
    <property type="match status" value="1"/>
</dbReference>
<dbReference type="InterPro" id="IPR052702">
    <property type="entry name" value="MscS-like_channel"/>
</dbReference>